<dbReference type="FunFam" id="2.40.50.140:FF:000148">
    <property type="entry name" value="protein RRP5 homolog isoform X1"/>
    <property type="match status" value="1"/>
</dbReference>
<dbReference type="AlphaFoldDB" id="A0A367JL90"/>
<evidence type="ECO:0000259" key="6">
    <source>
        <dbReference type="PROSITE" id="PS50126"/>
    </source>
</evidence>
<keyword evidence="2" id="KW-0677">Repeat</keyword>
<dbReference type="InterPro" id="IPR045209">
    <property type="entry name" value="Rrp5"/>
</dbReference>
<feature type="compositionally biased region" description="Basic and acidic residues" evidence="5">
    <location>
        <begin position="49"/>
        <end position="64"/>
    </location>
</feature>
<dbReference type="GO" id="GO:0032040">
    <property type="term" value="C:small-subunit processome"/>
    <property type="evidence" value="ECO:0007669"/>
    <property type="project" value="TreeGrafter"/>
</dbReference>
<keyword evidence="4" id="KW-0175">Coiled coil</keyword>
<reference evidence="7 8" key="1">
    <citation type="journal article" date="2018" name="G3 (Bethesda)">
        <title>Phylogenetic and Phylogenomic Definition of Rhizopus Species.</title>
        <authorList>
            <person name="Gryganskyi A.P."/>
            <person name="Golan J."/>
            <person name="Dolatabadi S."/>
            <person name="Mondo S."/>
            <person name="Robb S."/>
            <person name="Idnurm A."/>
            <person name="Muszewska A."/>
            <person name="Steczkiewicz K."/>
            <person name="Masonjones S."/>
            <person name="Liao H.L."/>
            <person name="Gajdeczka M.T."/>
            <person name="Anike F."/>
            <person name="Vuek A."/>
            <person name="Anishchenko I.M."/>
            <person name="Voigt K."/>
            <person name="de Hoog G.S."/>
            <person name="Smith M.E."/>
            <person name="Heitman J."/>
            <person name="Vilgalys R."/>
            <person name="Stajich J.E."/>
        </authorList>
    </citation>
    <scope>NUCLEOTIDE SEQUENCE [LARGE SCALE GENOMIC DNA]</scope>
    <source>
        <strain evidence="7 8">LSU 92-RS-03</strain>
    </source>
</reference>
<evidence type="ECO:0000256" key="3">
    <source>
        <dbReference type="ARBA" id="ARBA00023242"/>
    </source>
</evidence>
<evidence type="ECO:0000256" key="5">
    <source>
        <dbReference type="SAM" id="MobiDB-lite"/>
    </source>
</evidence>
<dbReference type="InterPro" id="IPR003029">
    <property type="entry name" value="S1_domain"/>
</dbReference>
<dbReference type="InterPro" id="IPR048059">
    <property type="entry name" value="Rrp5_S1_rpt_hs1_sc1"/>
</dbReference>
<feature type="region of interest" description="Disordered" evidence="5">
    <location>
        <begin position="779"/>
        <end position="832"/>
    </location>
</feature>
<evidence type="ECO:0000256" key="2">
    <source>
        <dbReference type="ARBA" id="ARBA00022737"/>
    </source>
</evidence>
<feature type="domain" description="S1 motif" evidence="6">
    <location>
        <begin position="100"/>
        <end position="194"/>
    </location>
</feature>
<dbReference type="PANTHER" id="PTHR23270:SF10">
    <property type="entry name" value="PROTEIN RRP5 HOMOLOG"/>
    <property type="match status" value="1"/>
</dbReference>
<dbReference type="PROSITE" id="PS50126">
    <property type="entry name" value="S1"/>
    <property type="match status" value="7"/>
</dbReference>
<evidence type="ECO:0000313" key="7">
    <source>
        <dbReference type="EMBL" id="RCH90714.1"/>
    </source>
</evidence>
<keyword evidence="8" id="KW-1185">Reference proteome</keyword>
<evidence type="ECO:0000256" key="1">
    <source>
        <dbReference type="ARBA" id="ARBA00004123"/>
    </source>
</evidence>
<gene>
    <name evidence="7" type="primary">RRP5_1</name>
    <name evidence="7" type="ORF">CU098_003530</name>
</gene>
<comment type="caution">
    <text evidence="7">The sequence shown here is derived from an EMBL/GenBank/DDBJ whole genome shotgun (WGS) entry which is preliminary data.</text>
</comment>
<keyword evidence="3" id="KW-0539">Nucleus</keyword>
<feature type="domain" description="S1 motif" evidence="6">
    <location>
        <begin position="705"/>
        <end position="774"/>
    </location>
</feature>
<name>A0A367JL90_RHIST</name>
<feature type="compositionally biased region" description="Polar residues" evidence="5">
    <location>
        <begin position="7"/>
        <end position="24"/>
    </location>
</feature>
<dbReference type="CDD" id="cd05693">
    <property type="entry name" value="S1_Rrp5_repeat_hs1_sc1"/>
    <property type="match status" value="1"/>
</dbReference>
<dbReference type="OrthoDB" id="412781at2759"/>
<dbReference type="GO" id="GO:0003723">
    <property type="term" value="F:RNA binding"/>
    <property type="evidence" value="ECO:0007669"/>
    <property type="project" value="TreeGrafter"/>
</dbReference>
<feature type="domain" description="S1 motif" evidence="6">
    <location>
        <begin position="392"/>
        <end position="473"/>
    </location>
</feature>
<feature type="compositionally biased region" description="Acidic residues" evidence="5">
    <location>
        <begin position="786"/>
        <end position="832"/>
    </location>
</feature>
<dbReference type="EMBL" id="PJQM01003112">
    <property type="protein sequence ID" value="RCH90714.1"/>
    <property type="molecule type" value="Genomic_DNA"/>
</dbReference>
<dbReference type="PANTHER" id="PTHR23270">
    <property type="entry name" value="PROGRAMMED CELL DEATH PROTEIN 11 PRE-RRNA PROCESSING PROTEIN RRP5"/>
    <property type="match status" value="1"/>
</dbReference>
<dbReference type="STRING" id="4846.A0A367JL90"/>
<feature type="domain" description="S1 motif" evidence="6">
    <location>
        <begin position="210"/>
        <end position="279"/>
    </location>
</feature>
<dbReference type="InterPro" id="IPR012340">
    <property type="entry name" value="NA-bd_OB-fold"/>
</dbReference>
<organism evidence="7 8">
    <name type="scientific">Rhizopus stolonifer</name>
    <name type="common">Rhizopus nigricans</name>
    <dbReference type="NCBI Taxonomy" id="4846"/>
    <lineage>
        <taxon>Eukaryota</taxon>
        <taxon>Fungi</taxon>
        <taxon>Fungi incertae sedis</taxon>
        <taxon>Mucoromycota</taxon>
        <taxon>Mucoromycotina</taxon>
        <taxon>Mucoromycetes</taxon>
        <taxon>Mucorales</taxon>
        <taxon>Mucorineae</taxon>
        <taxon>Rhizopodaceae</taxon>
        <taxon>Rhizopus</taxon>
    </lineage>
</organism>
<feature type="region of interest" description="Disordered" evidence="5">
    <location>
        <begin position="1"/>
        <end position="84"/>
    </location>
</feature>
<feature type="domain" description="S1 motif" evidence="6">
    <location>
        <begin position="579"/>
        <end position="648"/>
    </location>
</feature>
<dbReference type="SUPFAM" id="SSF50249">
    <property type="entry name" value="Nucleic acid-binding proteins"/>
    <property type="match status" value="6"/>
</dbReference>
<protein>
    <submittedName>
        <fullName evidence="7">rRNA bioproteinsis protein rrp5</fullName>
    </submittedName>
</protein>
<feature type="domain" description="S1 motif" evidence="6">
    <location>
        <begin position="301"/>
        <end position="354"/>
    </location>
</feature>
<feature type="coiled-coil region" evidence="4">
    <location>
        <begin position="647"/>
        <end position="678"/>
    </location>
</feature>
<dbReference type="Gene3D" id="2.40.50.140">
    <property type="entry name" value="Nucleic acid-binding proteins"/>
    <property type="match status" value="6"/>
</dbReference>
<proteinExistence type="predicted"/>
<dbReference type="SMART" id="SM00316">
    <property type="entry name" value="S1"/>
    <property type="match status" value="7"/>
</dbReference>
<evidence type="ECO:0000256" key="4">
    <source>
        <dbReference type="SAM" id="Coils"/>
    </source>
</evidence>
<sequence>MAKRKNSTTGTDATAVTISSNTEENFVRGGASTLTPLEHREISNQAAKDLFETSKSKSTDGEPAKKKKKPNKTKVVTKTEKPKSDKAHIEQLTFKKLTVGTSLLGCISRINELELFVSLPHQLVGVIPITEISDHFSEIIQQIAANDDGDSDDEDSGMPELNNVFRVGQWIRCKITQLPEFEEKSKKPIELSLKPKVVNEDMVSVDVTPGVTLGATVKSVEDHGYVLDLGVKKVTGFLPKKEAESYIVKYNKEQDLVVGQYVECLVEKKSKSTVQLTIDRTKISASNVDDPFSRITSILPGQRVSGAVEAVQNNGLVVKMMGLYTTTIDVSHIPSSVNIESSYKLGQKVVFRTLFTILNTEEKYIGGSLLPHVLELDVPTLAQGIKSEKYVGDVLSAGSFLENTKVYRVNNTSVWATLDGVDGVTGYVHISRLADERTPNISATEGDYKIGSIHRARVLSYNPVDAIAVLTYQPSVLAEKYMRVADIEVGSMVKGVVKKIIPAGVILKLSEKIQAFIPSSHMADVKLSHPEYKFKVGKKFECRVLRVETGSQKVILTLKKSLINSEFPIFKNMEEIKEGDISHGVIIGVRKNGCVVGYYGDVTSFVPGSEMTEAHVPDLSTVFNVGQTVKTTVVKVNAEDRKMYASCIAHKKKKQEQKQEKKKEKKKLIKKEEVKEKKLSHKGKNAIKFVENHNRLKAFKDVRRGIRYFAYVSNVTSAGVFLQLSKNISARVKIGNLSDEFLQEWKNLFKVGDIVKTKVFFIDKDAKRLEATLKKSVVNKNNGKEESDDEEKPEVDNDDDEDEEMSEAKEESEDDDEEEVPEEDDDDDEDED</sequence>
<dbReference type="InterPro" id="IPR057302">
    <property type="entry name" value="Rrp5_S1"/>
</dbReference>
<dbReference type="Proteomes" id="UP000253551">
    <property type="component" value="Unassembled WGS sequence"/>
</dbReference>
<dbReference type="FunFam" id="2.40.50.140:FF:000103">
    <property type="entry name" value="protein RRP5 homolog"/>
    <property type="match status" value="3"/>
</dbReference>
<accession>A0A367JL90</accession>
<dbReference type="Pfam" id="PF23459">
    <property type="entry name" value="S1_RRP5"/>
    <property type="match status" value="1"/>
</dbReference>
<evidence type="ECO:0000313" key="8">
    <source>
        <dbReference type="Proteomes" id="UP000253551"/>
    </source>
</evidence>
<comment type="subcellular location">
    <subcellularLocation>
        <location evidence="1">Nucleus</location>
    </subcellularLocation>
</comment>
<feature type="domain" description="S1 motif" evidence="6">
    <location>
        <begin position="490"/>
        <end position="559"/>
    </location>
</feature>
<dbReference type="Pfam" id="PF00575">
    <property type="entry name" value="S1"/>
    <property type="match status" value="1"/>
</dbReference>
<dbReference type="GO" id="GO:0006364">
    <property type="term" value="P:rRNA processing"/>
    <property type="evidence" value="ECO:0007669"/>
    <property type="project" value="InterPro"/>
</dbReference>